<keyword evidence="1" id="KW-0238">DNA-binding</keyword>
<protein>
    <submittedName>
        <fullName evidence="3">DNA-invertase hin</fullName>
    </submittedName>
</protein>
<reference evidence="3 4" key="1">
    <citation type="submission" date="2015-08" db="EMBL/GenBank/DDBJ databases">
        <title>Draft Genome Sequence of Rathayibacter sp. Strain VKM Ac-2596 Isolated from Leaf Gall Induced by Plant-Parasitic Nematodes.</title>
        <authorList>
            <person name="Vasilenko O.V."/>
            <person name="Starodumova I.P."/>
            <person name="Tarlachkov S.V."/>
            <person name="Dorofeeva L.V."/>
            <person name="Evtushenko L.I."/>
        </authorList>
    </citation>
    <scope>NUCLEOTIDE SEQUENCE [LARGE SCALE GENOMIC DNA]</scope>
    <source>
        <strain evidence="3 4">VKM Ac-2596</strain>
    </source>
</reference>
<dbReference type="Proteomes" id="UP000076717">
    <property type="component" value="Unassembled WGS sequence"/>
</dbReference>
<dbReference type="InterPro" id="IPR050639">
    <property type="entry name" value="SSR_resolvase"/>
</dbReference>
<dbReference type="Gene3D" id="3.40.50.1390">
    <property type="entry name" value="Resolvase, N-terminal catalytic domain"/>
    <property type="match status" value="1"/>
</dbReference>
<sequence>MCGLEAQLLTAAERNGWDIVGWYEDDGVSGKTTDRPGLQSALATLRSRKARVADGLVAAKLDRVSRSVGDFGDLLDLSHRQRWAIAVLDFDLDTSTATGRLIAGMVVQIAQWEREMIGERTKAALAVKRAEGVQLGKPSTIPSDVCALILHRKAAGLSLNAIARSLDADGVPTPSGTGQWRHAVVGRVVDRADRAEAV</sequence>
<dbReference type="GO" id="GO:0003677">
    <property type="term" value="F:DNA binding"/>
    <property type="evidence" value="ECO:0007669"/>
    <property type="project" value="UniProtKB-KW"/>
</dbReference>
<dbReference type="InterPro" id="IPR006119">
    <property type="entry name" value="Resolv_N"/>
</dbReference>
<evidence type="ECO:0000256" key="1">
    <source>
        <dbReference type="ARBA" id="ARBA00023125"/>
    </source>
</evidence>
<dbReference type="PROSITE" id="PS51736">
    <property type="entry name" value="RECOMBINASES_3"/>
    <property type="match status" value="1"/>
</dbReference>
<dbReference type="CDD" id="cd00338">
    <property type="entry name" value="Ser_Recombinase"/>
    <property type="match status" value="1"/>
</dbReference>
<dbReference type="InterPro" id="IPR036162">
    <property type="entry name" value="Resolvase-like_N_sf"/>
</dbReference>
<gene>
    <name evidence="3" type="primary">hin</name>
    <name evidence="3" type="ORF">ACH61_01725</name>
</gene>
<organism evidence="3 4">
    <name type="scientific">Rathayibacter tanaceti</name>
    <dbReference type="NCBI Taxonomy" id="1671680"/>
    <lineage>
        <taxon>Bacteria</taxon>
        <taxon>Bacillati</taxon>
        <taxon>Actinomycetota</taxon>
        <taxon>Actinomycetes</taxon>
        <taxon>Micrococcales</taxon>
        <taxon>Microbacteriaceae</taxon>
        <taxon>Rathayibacter</taxon>
    </lineage>
</organism>
<dbReference type="Pfam" id="PF00239">
    <property type="entry name" value="Resolvase"/>
    <property type="match status" value="1"/>
</dbReference>
<dbReference type="PANTHER" id="PTHR30461">
    <property type="entry name" value="DNA-INVERTASE FROM LAMBDOID PROPHAGE"/>
    <property type="match status" value="1"/>
</dbReference>
<evidence type="ECO:0000256" key="2">
    <source>
        <dbReference type="ARBA" id="ARBA00023172"/>
    </source>
</evidence>
<dbReference type="GO" id="GO:0000150">
    <property type="term" value="F:DNA strand exchange activity"/>
    <property type="evidence" value="ECO:0007669"/>
    <property type="project" value="InterPro"/>
</dbReference>
<name>A0A166HTU4_9MICO</name>
<evidence type="ECO:0000313" key="3">
    <source>
        <dbReference type="EMBL" id="KZX21143.1"/>
    </source>
</evidence>
<keyword evidence="4" id="KW-1185">Reference proteome</keyword>
<dbReference type="AlphaFoldDB" id="A0A166HTU4"/>
<keyword evidence="2" id="KW-0233">DNA recombination</keyword>
<comment type="caution">
    <text evidence="3">The sequence shown here is derived from an EMBL/GenBank/DDBJ whole genome shotgun (WGS) entry which is preliminary data.</text>
</comment>
<dbReference type="EMBL" id="LIIN01000052">
    <property type="protein sequence ID" value="KZX21143.1"/>
    <property type="molecule type" value="Genomic_DNA"/>
</dbReference>
<proteinExistence type="predicted"/>
<dbReference type="PANTHER" id="PTHR30461:SF2">
    <property type="entry name" value="SERINE RECOMBINASE PINE-RELATED"/>
    <property type="match status" value="1"/>
</dbReference>
<evidence type="ECO:0000313" key="4">
    <source>
        <dbReference type="Proteomes" id="UP000076717"/>
    </source>
</evidence>
<accession>A0A166HTU4</accession>
<dbReference type="SUPFAM" id="SSF53041">
    <property type="entry name" value="Resolvase-like"/>
    <property type="match status" value="1"/>
</dbReference>
<dbReference type="SMART" id="SM00857">
    <property type="entry name" value="Resolvase"/>
    <property type="match status" value="1"/>
</dbReference>